<comment type="cofactor">
    <cofactor evidence="1">
        <name>Zn(2+)</name>
        <dbReference type="ChEBI" id="CHEBI:29105"/>
    </cofactor>
</comment>
<dbReference type="PANTHER" id="PTHR12147">
    <property type="entry name" value="METALLOPEPTIDASE M28 FAMILY MEMBER"/>
    <property type="match status" value="1"/>
</dbReference>
<dbReference type="EMBL" id="OC923430">
    <property type="protein sequence ID" value="CAD7654842.1"/>
    <property type="molecule type" value="Genomic_DNA"/>
</dbReference>
<name>A0A7R9M7P6_9ACAR</name>
<protein>
    <recommendedName>
        <fullName evidence="3">Peptidase M28 domain-containing protein</fullName>
    </recommendedName>
</protein>
<dbReference type="InterPro" id="IPR007484">
    <property type="entry name" value="Peptidase_M28"/>
</dbReference>
<accession>A0A7R9M7P6</accession>
<dbReference type="EMBL" id="CAJPVJ010008605">
    <property type="protein sequence ID" value="CAG2172029.1"/>
    <property type="molecule type" value="Genomic_DNA"/>
</dbReference>
<feature type="domain" description="Peptidase M28" evidence="3">
    <location>
        <begin position="129"/>
        <end position="242"/>
    </location>
</feature>
<evidence type="ECO:0000256" key="2">
    <source>
        <dbReference type="ARBA" id="ARBA00005634"/>
    </source>
</evidence>
<evidence type="ECO:0000256" key="1">
    <source>
        <dbReference type="ARBA" id="ARBA00001947"/>
    </source>
</evidence>
<proteinExistence type="inferred from homology"/>
<dbReference type="Proteomes" id="UP000728032">
    <property type="component" value="Unassembled WGS sequence"/>
</dbReference>
<organism evidence="4">
    <name type="scientific">Oppiella nova</name>
    <dbReference type="NCBI Taxonomy" id="334625"/>
    <lineage>
        <taxon>Eukaryota</taxon>
        <taxon>Metazoa</taxon>
        <taxon>Ecdysozoa</taxon>
        <taxon>Arthropoda</taxon>
        <taxon>Chelicerata</taxon>
        <taxon>Arachnida</taxon>
        <taxon>Acari</taxon>
        <taxon>Acariformes</taxon>
        <taxon>Sarcoptiformes</taxon>
        <taxon>Oribatida</taxon>
        <taxon>Brachypylina</taxon>
        <taxon>Oppioidea</taxon>
        <taxon>Oppiidae</taxon>
        <taxon>Oppiella</taxon>
    </lineage>
</organism>
<dbReference type="Gene3D" id="3.40.30.10">
    <property type="entry name" value="Glutaredoxin"/>
    <property type="match status" value="1"/>
</dbReference>
<dbReference type="AlphaFoldDB" id="A0A7R9M7P6"/>
<dbReference type="GO" id="GO:0006508">
    <property type="term" value="P:proteolysis"/>
    <property type="evidence" value="ECO:0007669"/>
    <property type="project" value="InterPro"/>
</dbReference>
<reference evidence="4" key="1">
    <citation type="submission" date="2020-11" db="EMBL/GenBank/DDBJ databases">
        <authorList>
            <person name="Tran Van P."/>
        </authorList>
    </citation>
    <scope>NUCLEOTIDE SEQUENCE</scope>
</reference>
<evidence type="ECO:0000259" key="3">
    <source>
        <dbReference type="Pfam" id="PF04389"/>
    </source>
</evidence>
<sequence length="398" mass="45621">MYVLAVYTEIIERTEDNYVGLERPIVIAYYRFASKSTSKMTTYWRNRMQIISNDHKDLIFAVSDADQFNHQLIEYGFHFNCKNRLESDAIVVAEDANEVQYVLDTKLDTNSLSKLINKFKDQELNPHIIGIWPGTRRGTPSDQIIIIGAHYDTVRSSPGVDDNGSGSAAVLEMAKLIAQNNCKLDKTIIFVLFDMEEDGLKGSKYFVKDYLIPVEVIQNGAKVIAVIVMDMILEHDSTRNSQSLGIIANVLPEWSAKVKQNGYRGDFAAVWARKGIDTKLYEKLEKNWVNKDKYGLSLMAPALPELGSEVDSSDKFRKYETFMRSDHASFWYPTQRYMTFPAILITDLGPWRKNMRHSYHRSTDDTRNLSEENLMFVKNTIDSVLNTILDYSKGKCHK</sequence>
<gene>
    <name evidence="4" type="ORF">ONB1V03_LOCUS11487</name>
</gene>
<evidence type="ECO:0000313" key="5">
    <source>
        <dbReference type="Proteomes" id="UP000728032"/>
    </source>
</evidence>
<dbReference type="Gene3D" id="3.40.630.10">
    <property type="entry name" value="Zn peptidases"/>
    <property type="match status" value="1"/>
</dbReference>
<dbReference type="SUPFAM" id="SSF53187">
    <property type="entry name" value="Zn-dependent exopeptidases"/>
    <property type="match status" value="1"/>
</dbReference>
<dbReference type="PANTHER" id="PTHR12147:SF26">
    <property type="entry name" value="PEPTIDASE M28 DOMAIN-CONTAINING PROTEIN"/>
    <property type="match status" value="1"/>
</dbReference>
<dbReference type="GO" id="GO:0008235">
    <property type="term" value="F:metalloexopeptidase activity"/>
    <property type="evidence" value="ECO:0007669"/>
    <property type="project" value="InterPro"/>
</dbReference>
<dbReference type="Pfam" id="PF04389">
    <property type="entry name" value="Peptidase_M28"/>
    <property type="match status" value="1"/>
</dbReference>
<dbReference type="InterPro" id="IPR045175">
    <property type="entry name" value="M28_fam"/>
</dbReference>
<evidence type="ECO:0000313" key="4">
    <source>
        <dbReference type="EMBL" id="CAD7654842.1"/>
    </source>
</evidence>
<dbReference type="OrthoDB" id="2214at2759"/>
<comment type="similarity">
    <text evidence="2">Belongs to the peptidase M28 family. M28B subfamily.</text>
</comment>
<keyword evidence="5" id="KW-1185">Reference proteome</keyword>